<gene>
    <name evidence="17" type="primary">SSTR2</name>
    <name evidence="17" type="ORF">BLAG_LOCUS1155</name>
</gene>
<evidence type="ECO:0000313" key="18">
    <source>
        <dbReference type="Proteomes" id="UP000838412"/>
    </source>
</evidence>
<reference evidence="17" key="1">
    <citation type="submission" date="2022-01" db="EMBL/GenBank/DDBJ databases">
        <authorList>
            <person name="Braso-Vives M."/>
        </authorList>
    </citation>
    <scope>NUCLEOTIDE SEQUENCE</scope>
</reference>
<feature type="transmembrane region" description="Helical" evidence="15">
    <location>
        <begin position="189"/>
        <end position="211"/>
    </location>
</feature>
<keyword evidence="8" id="KW-1015">Disulfide bond</keyword>
<keyword evidence="6 15" id="KW-0472">Membrane</keyword>
<dbReference type="InterPro" id="IPR017452">
    <property type="entry name" value="GPCR_Rhodpsn_7TM"/>
</dbReference>
<evidence type="ECO:0000256" key="13">
    <source>
        <dbReference type="RuleBase" id="RU000688"/>
    </source>
</evidence>
<dbReference type="Pfam" id="PF00001">
    <property type="entry name" value="7tm_1"/>
    <property type="match status" value="1"/>
</dbReference>
<dbReference type="PROSITE" id="PS50262">
    <property type="entry name" value="G_PROTEIN_RECEP_F1_2"/>
    <property type="match status" value="1"/>
</dbReference>
<comment type="subcellular location">
    <subcellularLocation>
        <location evidence="1">Cell membrane</location>
        <topology evidence="1">Multi-pass membrane protein</topology>
    </subcellularLocation>
</comment>
<dbReference type="SMART" id="SM01381">
    <property type="entry name" value="7TM_GPCR_Srsx"/>
    <property type="match status" value="1"/>
</dbReference>
<evidence type="ECO:0000256" key="3">
    <source>
        <dbReference type="ARBA" id="ARBA00022692"/>
    </source>
</evidence>
<keyword evidence="9 13" id="KW-0675">Receptor</keyword>
<dbReference type="PANTHER" id="PTHR24229">
    <property type="entry name" value="NEUROPEPTIDES RECEPTOR"/>
    <property type="match status" value="1"/>
</dbReference>
<feature type="transmembrane region" description="Helical" evidence="15">
    <location>
        <begin position="111"/>
        <end position="136"/>
    </location>
</feature>
<dbReference type="GO" id="GO:0043005">
    <property type="term" value="C:neuron projection"/>
    <property type="evidence" value="ECO:0007669"/>
    <property type="project" value="TreeGrafter"/>
</dbReference>
<dbReference type="Gene3D" id="1.20.1070.10">
    <property type="entry name" value="Rhodopsin 7-helix transmembrane proteins"/>
    <property type="match status" value="1"/>
</dbReference>
<dbReference type="GO" id="GO:0005886">
    <property type="term" value="C:plasma membrane"/>
    <property type="evidence" value="ECO:0007669"/>
    <property type="project" value="UniProtKB-SubCell"/>
</dbReference>
<evidence type="ECO:0000256" key="2">
    <source>
        <dbReference type="ARBA" id="ARBA00022475"/>
    </source>
</evidence>
<evidence type="ECO:0000256" key="11">
    <source>
        <dbReference type="ARBA" id="ARBA00023224"/>
    </source>
</evidence>
<feature type="transmembrane region" description="Helical" evidence="15">
    <location>
        <begin position="332"/>
        <end position="353"/>
    </location>
</feature>
<protein>
    <submittedName>
        <fullName evidence="17">SSTR2 protein</fullName>
    </submittedName>
</protein>
<keyword evidence="11 13" id="KW-0807">Transducer</keyword>
<dbReference type="SUPFAM" id="SSF81321">
    <property type="entry name" value="Family A G protein-coupled receptor-like"/>
    <property type="match status" value="1"/>
</dbReference>
<dbReference type="EMBL" id="OV696686">
    <property type="protein sequence ID" value="CAH1230822.1"/>
    <property type="molecule type" value="Genomic_DNA"/>
</dbReference>
<evidence type="ECO:0000256" key="1">
    <source>
        <dbReference type="ARBA" id="ARBA00004651"/>
    </source>
</evidence>
<keyword evidence="2" id="KW-1003">Cell membrane</keyword>
<evidence type="ECO:0000259" key="16">
    <source>
        <dbReference type="PROSITE" id="PS50262"/>
    </source>
</evidence>
<dbReference type="GO" id="GO:0004994">
    <property type="term" value="F:somatostatin receptor activity"/>
    <property type="evidence" value="ECO:0007669"/>
    <property type="project" value="InterPro"/>
</dbReference>
<dbReference type="PROSITE" id="PS00237">
    <property type="entry name" value="G_PROTEIN_RECEP_F1_1"/>
    <property type="match status" value="1"/>
</dbReference>
<evidence type="ECO:0000256" key="12">
    <source>
        <dbReference type="ARBA" id="ARBA00023288"/>
    </source>
</evidence>
<evidence type="ECO:0000256" key="8">
    <source>
        <dbReference type="ARBA" id="ARBA00023157"/>
    </source>
</evidence>
<feature type="region of interest" description="Disordered" evidence="14">
    <location>
        <begin position="408"/>
        <end position="431"/>
    </location>
</feature>
<keyword evidence="5 13" id="KW-0297">G-protein coupled receptor</keyword>
<evidence type="ECO:0000256" key="10">
    <source>
        <dbReference type="ARBA" id="ARBA00023180"/>
    </source>
</evidence>
<dbReference type="InterPro" id="IPR000586">
    <property type="entry name" value="Somatstn_rcpt"/>
</dbReference>
<evidence type="ECO:0000256" key="9">
    <source>
        <dbReference type="ARBA" id="ARBA00023170"/>
    </source>
</evidence>
<feature type="transmembrane region" description="Helical" evidence="15">
    <location>
        <begin position="74"/>
        <end position="99"/>
    </location>
</feature>
<dbReference type="PANTHER" id="PTHR24229:SF109">
    <property type="entry name" value="SOMATOSTATIN RECEPTOR TYPE 2-LIKE"/>
    <property type="match status" value="1"/>
</dbReference>
<feature type="transmembrane region" description="Helical" evidence="15">
    <location>
        <begin position="156"/>
        <end position="177"/>
    </location>
</feature>
<evidence type="ECO:0000256" key="7">
    <source>
        <dbReference type="ARBA" id="ARBA00023139"/>
    </source>
</evidence>
<evidence type="ECO:0000256" key="5">
    <source>
        <dbReference type="ARBA" id="ARBA00023040"/>
    </source>
</evidence>
<name>A0A8J9V9A4_BRALA</name>
<keyword evidence="4 15" id="KW-1133">Transmembrane helix</keyword>
<dbReference type="FunFam" id="1.20.1070.10:FF:000060">
    <property type="entry name" value="Somatostatin receptor type 1"/>
    <property type="match status" value="1"/>
</dbReference>
<evidence type="ECO:0000256" key="6">
    <source>
        <dbReference type="ARBA" id="ARBA00023136"/>
    </source>
</evidence>
<keyword evidence="7" id="KW-0564">Palmitate</keyword>
<feature type="transmembrane region" description="Helical" evidence="15">
    <location>
        <begin position="292"/>
        <end position="312"/>
    </location>
</feature>
<comment type="similarity">
    <text evidence="13">Belongs to the G-protein coupled receptor 1 family.</text>
</comment>
<proteinExistence type="inferred from homology"/>
<dbReference type="PRINTS" id="PR00237">
    <property type="entry name" value="GPCRRHODOPSN"/>
</dbReference>
<evidence type="ECO:0000256" key="4">
    <source>
        <dbReference type="ARBA" id="ARBA00022989"/>
    </source>
</evidence>
<keyword evidence="18" id="KW-1185">Reference proteome</keyword>
<sequence length="431" mass="48491">MDAMMERLLQSWAANTTTVLPPPNPTDTAGLNESIKTTSAVDSFLEDPTNTTFSAPGNDTWTGLFFQPDHEVDIAIPLVYSVVCILGLIGNSLVITVVLRFEKMKTVANIYILNLAIADELFMLSLPFFVVSILLVDWPFGDVMCRVVLSVDAMNMFTSCCCITAMSVDRYLAIVYPMKSLRWRTPCRAKLTCLCIWLASCAIICPVPYFAGVETFVDTTGCMLKWPDDSWDRAWIVYCIILGFLLPVVVITFCSVKIAQALGRQSNQLFFEGDVKLSASRRQQETRRKHKVTKMILAVIVTFVVCWLPFYVGQIVNLVAELPPTKVLMGVYNFILCLSYVNSCVNPFIYFLVSESFRKNVKYICSSRAAELSRTNTEMLTNSFRATARRRGTLPAQLGHQRIDSLKSTKRHSMPEVKRAVRMADRHKPSV</sequence>
<evidence type="ECO:0000256" key="15">
    <source>
        <dbReference type="SAM" id="Phobius"/>
    </source>
</evidence>
<dbReference type="Proteomes" id="UP000838412">
    <property type="component" value="Chromosome 1"/>
</dbReference>
<dbReference type="CDD" id="cd14970">
    <property type="entry name" value="7tmA_Opioid_R-like"/>
    <property type="match status" value="1"/>
</dbReference>
<dbReference type="GO" id="GO:0042923">
    <property type="term" value="F:neuropeptide binding"/>
    <property type="evidence" value="ECO:0007669"/>
    <property type="project" value="TreeGrafter"/>
</dbReference>
<feature type="transmembrane region" description="Helical" evidence="15">
    <location>
        <begin position="235"/>
        <end position="256"/>
    </location>
</feature>
<keyword evidence="3 13" id="KW-0812">Transmembrane</keyword>
<keyword evidence="10" id="KW-0325">Glycoprotein</keyword>
<organism evidence="17 18">
    <name type="scientific">Branchiostoma lanceolatum</name>
    <name type="common">Common lancelet</name>
    <name type="synonym">Amphioxus lanceolatum</name>
    <dbReference type="NCBI Taxonomy" id="7740"/>
    <lineage>
        <taxon>Eukaryota</taxon>
        <taxon>Metazoa</taxon>
        <taxon>Chordata</taxon>
        <taxon>Cephalochordata</taxon>
        <taxon>Leptocardii</taxon>
        <taxon>Amphioxiformes</taxon>
        <taxon>Branchiostomatidae</taxon>
        <taxon>Branchiostoma</taxon>
    </lineage>
</organism>
<accession>A0A8J9V9A4</accession>
<keyword evidence="12" id="KW-0449">Lipoprotein</keyword>
<evidence type="ECO:0000313" key="17">
    <source>
        <dbReference type="EMBL" id="CAH1230822.1"/>
    </source>
</evidence>
<evidence type="ECO:0000256" key="14">
    <source>
        <dbReference type="SAM" id="MobiDB-lite"/>
    </source>
</evidence>
<dbReference type="PRINTS" id="PR00246">
    <property type="entry name" value="SOMATOSTATNR"/>
</dbReference>
<feature type="domain" description="G-protein coupled receptors family 1 profile" evidence="16">
    <location>
        <begin position="90"/>
        <end position="350"/>
    </location>
</feature>
<dbReference type="AlphaFoldDB" id="A0A8J9V9A4"/>
<dbReference type="InterPro" id="IPR000276">
    <property type="entry name" value="GPCR_Rhodpsn"/>
</dbReference>
<dbReference type="OrthoDB" id="6076970at2759"/>